<accession>T1BBL3</accession>
<dbReference type="AlphaFoldDB" id="T1BBL3"/>
<evidence type="ECO:0000313" key="1">
    <source>
        <dbReference type="EMBL" id="EQD70326.1"/>
    </source>
</evidence>
<organism evidence="1">
    <name type="scientific">mine drainage metagenome</name>
    <dbReference type="NCBI Taxonomy" id="410659"/>
    <lineage>
        <taxon>unclassified sequences</taxon>
        <taxon>metagenomes</taxon>
        <taxon>ecological metagenomes</taxon>
    </lineage>
</organism>
<feature type="non-terminal residue" evidence="1">
    <location>
        <position position="1"/>
    </location>
</feature>
<dbReference type="InterPro" id="IPR015424">
    <property type="entry name" value="PyrdxlP-dep_Trfase"/>
</dbReference>
<dbReference type="EMBL" id="AUZY01003180">
    <property type="protein sequence ID" value="EQD70326.1"/>
    <property type="molecule type" value="Genomic_DNA"/>
</dbReference>
<proteinExistence type="predicted"/>
<dbReference type="InterPro" id="IPR015422">
    <property type="entry name" value="PyrdxlP-dep_Trfase_small"/>
</dbReference>
<reference evidence="1" key="2">
    <citation type="journal article" date="2014" name="ISME J.">
        <title>Microbial stratification in low pH oxic and suboxic macroscopic growths along an acid mine drainage.</title>
        <authorList>
            <person name="Mendez-Garcia C."/>
            <person name="Mesa V."/>
            <person name="Sprenger R.R."/>
            <person name="Richter M."/>
            <person name="Diez M.S."/>
            <person name="Solano J."/>
            <person name="Bargiela R."/>
            <person name="Golyshina O.V."/>
            <person name="Manteca A."/>
            <person name="Ramos J.L."/>
            <person name="Gallego J.R."/>
            <person name="Llorente I."/>
            <person name="Martins Dos Santos V.A."/>
            <person name="Jensen O.N."/>
            <person name="Pelaez A.I."/>
            <person name="Sanchez J."/>
            <person name="Ferrer M."/>
        </authorList>
    </citation>
    <scope>NUCLEOTIDE SEQUENCE</scope>
</reference>
<dbReference type="Gene3D" id="3.90.1150.10">
    <property type="entry name" value="Aspartate Aminotransferase, domain 1"/>
    <property type="match status" value="1"/>
</dbReference>
<protein>
    <recommendedName>
        <fullName evidence="2">Aspartate aminotransferase family protein</fullName>
    </recommendedName>
</protein>
<comment type="caution">
    <text evidence="1">The sequence shown here is derived from an EMBL/GenBank/DDBJ whole genome shotgun (WGS) entry which is preliminary data.</text>
</comment>
<dbReference type="SUPFAM" id="SSF53383">
    <property type="entry name" value="PLP-dependent transferases"/>
    <property type="match status" value="1"/>
</dbReference>
<evidence type="ECO:0008006" key="2">
    <source>
        <dbReference type="Google" id="ProtNLM"/>
    </source>
</evidence>
<reference evidence="1" key="1">
    <citation type="submission" date="2013-08" db="EMBL/GenBank/DDBJ databases">
        <authorList>
            <person name="Mendez C."/>
            <person name="Richter M."/>
            <person name="Ferrer M."/>
            <person name="Sanchez J."/>
        </authorList>
    </citation>
    <scope>NUCLEOTIDE SEQUENCE</scope>
</reference>
<gene>
    <name evidence="1" type="ORF">B1B_05067</name>
</gene>
<sequence length="64" mass="6960">NATGSANQPMAELAQACKERGLWPFVHFNRIHVVPPLVISAAELADGLDRLDQALDVTDRYAGE</sequence>
<name>T1BBL3_9ZZZZ</name>